<gene>
    <name evidence="1" type="ORF">METZ01_LOCUS349582</name>
</gene>
<dbReference type="SUPFAM" id="SSF158682">
    <property type="entry name" value="TerB-like"/>
    <property type="match status" value="1"/>
</dbReference>
<dbReference type="AlphaFoldDB" id="A0A382RIC4"/>
<reference evidence="1" key="1">
    <citation type="submission" date="2018-05" db="EMBL/GenBank/DDBJ databases">
        <authorList>
            <person name="Lanie J.A."/>
            <person name="Ng W.-L."/>
            <person name="Kazmierczak K.M."/>
            <person name="Andrzejewski T.M."/>
            <person name="Davidsen T.M."/>
            <person name="Wayne K.J."/>
            <person name="Tettelin H."/>
            <person name="Glass J.I."/>
            <person name="Rusch D."/>
            <person name="Podicherti R."/>
            <person name="Tsui H.-C.T."/>
            <person name="Winkler M.E."/>
        </authorList>
    </citation>
    <scope>NUCLEOTIDE SEQUENCE</scope>
</reference>
<sequence>MFLSQLDQGQKELLYHLAYSVVVSDGEFSAEEELSMMDMRREMALPEDLEPHYLEVKGLEKKFLSHRSRIIAIIALTHLGYVDGAFEIEEKSYLYELCQVFNISNELFARINNWVRRLVALHEEATNFL</sequence>
<protein>
    <recommendedName>
        <fullName evidence="2">Co-chaperone DjlA N-terminal domain-containing protein</fullName>
    </recommendedName>
</protein>
<dbReference type="EMBL" id="UINC01121509">
    <property type="protein sequence ID" value="SVC96728.1"/>
    <property type="molecule type" value="Genomic_DNA"/>
</dbReference>
<dbReference type="InterPro" id="IPR029024">
    <property type="entry name" value="TerB-like"/>
</dbReference>
<dbReference type="Gene3D" id="1.10.3680.10">
    <property type="entry name" value="TerB-like"/>
    <property type="match status" value="1"/>
</dbReference>
<evidence type="ECO:0008006" key="2">
    <source>
        <dbReference type="Google" id="ProtNLM"/>
    </source>
</evidence>
<organism evidence="1">
    <name type="scientific">marine metagenome</name>
    <dbReference type="NCBI Taxonomy" id="408172"/>
    <lineage>
        <taxon>unclassified sequences</taxon>
        <taxon>metagenomes</taxon>
        <taxon>ecological metagenomes</taxon>
    </lineage>
</organism>
<proteinExistence type="predicted"/>
<accession>A0A382RIC4</accession>
<evidence type="ECO:0000313" key="1">
    <source>
        <dbReference type="EMBL" id="SVC96728.1"/>
    </source>
</evidence>
<name>A0A382RIC4_9ZZZZ</name>